<dbReference type="PANTHER" id="PTHR43085:SF15">
    <property type="entry name" value="2-DEHYDRO-3-DEOXYGLUCONOKINASE"/>
    <property type="match status" value="1"/>
</dbReference>
<name>A0ABZ0IGL4_9GAMM</name>
<sequence length="304" mass="32350">MAKVSVFGEPLLEIASQTAGQVLGPSVLGVAGDTLNTAVYLSRLGHDVSFITALGTDAYSDALLGRLADEGISVACVGRHPSRMPGLYAIRTDESGERYFVYWRDTSAARAFFDLDDADALIESAVSSDLFYFSGISMAILSGADRERLLSVARRCQGAVAFDGNYRPYGWSSIDEARRYLEQVGEVASIVMPTSEDDDALFGAAEPLAHGKRWRSYGVDTVVVKNGPDGAWLIDGMGEVTHAQVDEVIQPLDTTGAGDSFNAAFLAAHLHGESLADAARAGNRLAARVIQERGALIPLTSMPG</sequence>
<gene>
    <name evidence="5" type="ORF">R0137_03625</name>
</gene>
<dbReference type="GO" id="GO:0016301">
    <property type="term" value="F:kinase activity"/>
    <property type="evidence" value="ECO:0007669"/>
    <property type="project" value="UniProtKB-KW"/>
</dbReference>
<protein>
    <submittedName>
        <fullName evidence="5">Sugar kinase</fullName>
    </submittedName>
</protein>
<dbReference type="InterPro" id="IPR029056">
    <property type="entry name" value="Ribokinase-like"/>
</dbReference>
<dbReference type="Proteomes" id="UP001626549">
    <property type="component" value="Chromosome"/>
</dbReference>
<evidence type="ECO:0000259" key="4">
    <source>
        <dbReference type="Pfam" id="PF00294"/>
    </source>
</evidence>
<reference evidence="5 6" key="1">
    <citation type="submission" date="2023-10" db="EMBL/GenBank/DDBJ databases">
        <title>Two novel species belonging to the OM43/NOR5 clade.</title>
        <authorList>
            <person name="Park M."/>
        </authorList>
    </citation>
    <scope>NUCLEOTIDE SEQUENCE [LARGE SCALE GENOMIC DNA]</scope>
    <source>
        <strain evidence="5 6">IMCC45268</strain>
    </source>
</reference>
<evidence type="ECO:0000256" key="2">
    <source>
        <dbReference type="ARBA" id="ARBA00022679"/>
    </source>
</evidence>
<dbReference type="RefSeq" id="WP_407328615.1">
    <property type="nucleotide sequence ID" value="NZ_CP136865.1"/>
</dbReference>
<comment type="similarity">
    <text evidence="1">Belongs to the carbohydrate kinase PfkB family.</text>
</comment>
<dbReference type="Pfam" id="PF00294">
    <property type="entry name" value="PfkB"/>
    <property type="match status" value="1"/>
</dbReference>
<keyword evidence="3 5" id="KW-0418">Kinase</keyword>
<feature type="domain" description="Carbohydrate kinase PfkB" evidence="4">
    <location>
        <begin position="28"/>
        <end position="299"/>
    </location>
</feature>
<dbReference type="CDD" id="cd01166">
    <property type="entry name" value="KdgK"/>
    <property type="match status" value="1"/>
</dbReference>
<dbReference type="InterPro" id="IPR050306">
    <property type="entry name" value="PfkB_Carbo_kinase"/>
</dbReference>
<accession>A0ABZ0IGL4</accession>
<dbReference type="PANTHER" id="PTHR43085">
    <property type="entry name" value="HEXOKINASE FAMILY MEMBER"/>
    <property type="match status" value="1"/>
</dbReference>
<evidence type="ECO:0000313" key="6">
    <source>
        <dbReference type="Proteomes" id="UP001626549"/>
    </source>
</evidence>
<proteinExistence type="inferred from homology"/>
<dbReference type="PROSITE" id="PS00584">
    <property type="entry name" value="PFKB_KINASES_2"/>
    <property type="match status" value="1"/>
</dbReference>
<dbReference type="SUPFAM" id="SSF53613">
    <property type="entry name" value="Ribokinase-like"/>
    <property type="match status" value="1"/>
</dbReference>
<dbReference type="InterPro" id="IPR011611">
    <property type="entry name" value="PfkB_dom"/>
</dbReference>
<evidence type="ECO:0000313" key="5">
    <source>
        <dbReference type="EMBL" id="WOJ97669.1"/>
    </source>
</evidence>
<evidence type="ECO:0000256" key="1">
    <source>
        <dbReference type="ARBA" id="ARBA00010688"/>
    </source>
</evidence>
<dbReference type="Gene3D" id="3.40.1190.20">
    <property type="match status" value="1"/>
</dbReference>
<dbReference type="InterPro" id="IPR002173">
    <property type="entry name" value="Carboh/pur_kinase_PfkB_CS"/>
</dbReference>
<evidence type="ECO:0000256" key="3">
    <source>
        <dbReference type="ARBA" id="ARBA00022777"/>
    </source>
</evidence>
<organism evidence="5 6">
    <name type="scientific">Congregibacter brevis</name>
    <dbReference type="NCBI Taxonomy" id="3081201"/>
    <lineage>
        <taxon>Bacteria</taxon>
        <taxon>Pseudomonadati</taxon>
        <taxon>Pseudomonadota</taxon>
        <taxon>Gammaproteobacteria</taxon>
        <taxon>Cellvibrionales</taxon>
        <taxon>Halieaceae</taxon>
        <taxon>Congregibacter</taxon>
    </lineage>
</organism>
<keyword evidence="6" id="KW-1185">Reference proteome</keyword>
<dbReference type="EMBL" id="CP136865">
    <property type="protein sequence ID" value="WOJ97669.1"/>
    <property type="molecule type" value="Genomic_DNA"/>
</dbReference>
<keyword evidence="2" id="KW-0808">Transferase</keyword>